<sequence length="191" mass="19752">MSAEEPPATSPRRGPQRRTAVVAAGVLGVLVVVVVLVVALSGGGKHKPPAAAPTTTSAPAPPPPSPTPSADPQTFAYIALHTGDCVSDPSVSTSLKKLVKHDCATPHDAEITGRMQLPDGLTAEPAIVQQAKKLCKTLNDTAWHKQGSRSSSLNEGAYFPDLADYRAGRHTATCMLEIAAGAAKLHAPLTQ</sequence>
<keyword evidence="2" id="KW-1133">Transmembrane helix</keyword>
<proteinExistence type="predicted"/>
<dbReference type="RefSeq" id="WP_380534474.1">
    <property type="nucleotide sequence ID" value="NZ_JBHFAB010000005.1"/>
</dbReference>
<organism evidence="3 4">
    <name type="scientific">Streptacidiphilus cavernicola</name>
    <dbReference type="NCBI Taxonomy" id="3342716"/>
    <lineage>
        <taxon>Bacteria</taxon>
        <taxon>Bacillati</taxon>
        <taxon>Actinomycetota</taxon>
        <taxon>Actinomycetes</taxon>
        <taxon>Kitasatosporales</taxon>
        <taxon>Streptomycetaceae</taxon>
        <taxon>Streptacidiphilus</taxon>
    </lineage>
</organism>
<name>A0ABV6VT32_9ACTN</name>
<evidence type="ECO:0000256" key="2">
    <source>
        <dbReference type="SAM" id="Phobius"/>
    </source>
</evidence>
<keyword evidence="2" id="KW-0812">Transmembrane</keyword>
<protein>
    <recommendedName>
        <fullName evidence="5">Septum formation-related domain-containing protein</fullName>
    </recommendedName>
</protein>
<gene>
    <name evidence="3" type="ORF">ACEZDE_09485</name>
</gene>
<evidence type="ECO:0000313" key="3">
    <source>
        <dbReference type="EMBL" id="MFC1416876.1"/>
    </source>
</evidence>
<evidence type="ECO:0000313" key="4">
    <source>
        <dbReference type="Proteomes" id="UP001592531"/>
    </source>
</evidence>
<dbReference type="EMBL" id="JBHFAB010000005">
    <property type="protein sequence ID" value="MFC1416876.1"/>
    <property type="molecule type" value="Genomic_DNA"/>
</dbReference>
<feature type="transmembrane region" description="Helical" evidence="2">
    <location>
        <begin position="20"/>
        <end position="40"/>
    </location>
</feature>
<comment type="caution">
    <text evidence="3">The sequence shown here is derived from an EMBL/GenBank/DDBJ whole genome shotgun (WGS) entry which is preliminary data.</text>
</comment>
<reference evidence="3 4" key="1">
    <citation type="submission" date="2024-09" db="EMBL/GenBank/DDBJ databases">
        <authorList>
            <person name="Lee S.D."/>
        </authorList>
    </citation>
    <scope>NUCLEOTIDE SEQUENCE [LARGE SCALE GENOMIC DNA]</scope>
    <source>
        <strain evidence="3 4">N8-3</strain>
    </source>
</reference>
<accession>A0ABV6VT32</accession>
<keyword evidence="2" id="KW-0472">Membrane</keyword>
<evidence type="ECO:0008006" key="5">
    <source>
        <dbReference type="Google" id="ProtNLM"/>
    </source>
</evidence>
<keyword evidence="4" id="KW-1185">Reference proteome</keyword>
<dbReference type="Proteomes" id="UP001592531">
    <property type="component" value="Unassembled WGS sequence"/>
</dbReference>
<evidence type="ECO:0000256" key="1">
    <source>
        <dbReference type="SAM" id="MobiDB-lite"/>
    </source>
</evidence>
<feature type="compositionally biased region" description="Pro residues" evidence="1">
    <location>
        <begin position="59"/>
        <end position="69"/>
    </location>
</feature>
<feature type="region of interest" description="Disordered" evidence="1">
    <location>
        <begin position="43"/>
        <end position="72"/>
    </location>
</feature>